<dbReference type="EMBL" id="PSQE01000001">
    <property type="protein sequence ID" value="RHN80273.1"/>
    <property type="molecule type" value="Genomic_DNA"/>
</dbReference>
<protein>
    <submittedName>
        <fullName evidence="1">Uncharacterized protein</fullName>
    </submittedName>
</protein>
<evidence type="ECO:0000313" key="2">
    <source>
        <dbReference type="Proteomes" id="UP000265566"/>
    </source>
</evidence>
<organism evidence="1 2">
    <name type="scientific">Medicago truncatula</name>
    <name type="common">Barrel medic</name>
    <name type="synonym">Medicago tribuloides</name>
    <dbReference type="NCBI Taxonomy" id="3880"/>
    <lineage>
        <taxon>Eukaryota</taxon>
        <taxon>Viridiplantae</taxon>
        <taxon>Streptophyta</taxon>
        <taxon>Embryophyta</taxon>
        <taxon>Tracheophyta</taxon>
        <taxon>Spermatophyta</taxon>
        <taxon>Magnoliopsida</taxon>
        <taxon>eudicotyledons</taxon>
        <taxon>Gunneridae</taxon>
        <taxon>Pentapetalae</taxon>
        <taxon>rosids</taxon>
        <taxon>fabids</taxon>
        <taxon>Fabales</taxon>
        <taxon>Fabaceae</taxon>
        <taxon>Papilionoideae</taxon>
        <taxon>50 kb inversion clade</taxon>
        <taxon>NPAAA clade</taxon>
        <taxon>Hologalegina</taxon>
        <taxon>IRL clade</taxon>
        <taxon>Trifolieae</taxon>
        <taxon>Medicago</taxon>
    </lineage>
</organism>
<comment type="caution">
    <text evidence="1">The sequence shown here is derived from an EMBL/GenBank/DDBJ whole genome shotgun (WGS) entry which is preliminary data.</text>
</comment>
<name>A0A396JVB8_MEDTR</name>
<dbReference type="AlphaFoldDB" id="A0A396JVB8"/>
<gene>
    <name evidence="1" type="ORF">MtrunA17_Chr1g0186451</name>
</gene>
<dbReference type="Gramene" id="rna4176">
    <property type="protein sequence ID" value="RHN80273.1"/>
    <property type="gene ID" value="gene4176"/>
</dbReference>
<evidence type="ECO:0000313" key="1">
    <source>
        <dbReference type="EMBL" id="RHN80273.1"/>
    </source>
</evidence>
<dbReference type="Proteomes" id="UP000265566">
    <property type="component" value="Chromosome 1"/>
</dbReference>
<proteinExistence type="predicted"/>
<accession>A0A396JVB8</accession>
<sequence>MTWLFKAFGLSLVTKIGGFGLFLDPGGLPLGLRLPTSTAPSLGSSLLSSSSSSSS</sequence>
<reference evidence="2" key="1">
    <citation type="journal article" date="2018" name="Nat. Plants">
        <title>Whole-genome landscape of Medicago truncatula symbiotic genes.</title>
        <authorList>
            <person name="Pecrix Y."/>
            <person name="Staton S.E."/>
            <person name="Sallet E."/>
            <person name="Lelandais-Briere C."/>
            <person name="Moreau S."/>
            <person name="Carrere S."/>
            <person name="Blein T."/>
            <person name="Jardinaud M.F."/>
            <person name="Latrasse D."/>
            <person name="Zouine M."/>
            <person name="Zahm M."/>
            <person name="Kreplak J."/>
            <person name="Mayjonade B."/>
            <person name="Satge C."/>
            <person name="Perez M."/>
            <person name="Cauet S."/>
            <person name="Marande W."/>
            <person name="Chantry-Darmon C."/>
            <person name="Lopez-Roques C."/>
            <person name="Bouchez O."/>
            <person name="Berard A."/>
            <person name="Debelle F."/>
            <person name="Munos S."/>
            <person name="Bendahmane A."/>
            <person name="Berges H."/>
            <person name="Niebel A."/>
            <person name="Buitink J."/>
            <person name="Frugier F."/>
            <person name="Benhamed M."/>
            <person name="Crespi M."/>
            <person name="Gouzy J."/>
            <person name="Gamas P."/>
        </authorList>
    </citation>
    <scope>NUCLEOTIDE SEQUENCE [LARGE SCALE GENOMIC DNA]</scope>
    <source>
        <strain evidence="2">cv. Jemalong A17</strain>
    </source>
</reference>